<evidence type="ECO:0000256" key="1">
    <source>
        <dbReference type="SAM" id="MobiDB-lite"/>
    </source>
</evidence>
<name>A0A0D6MN01_9PROT</name>
<organism evidence="2 3">
    <name type="scientific">Tanticharoenia sakaeratensis NBRC 103193</name>
    <dbReference type="NCBI Taxonomy" id="1231623"/>
    <lineage>
        <taxon>Bacteria</taxon>
        <taxon>Pseudomonadati</taxon>
        <taxon>Pseudomonadota</taxon>
        <taxon>Alphaproteobacteria</taxon>
        <taxon>Acetobacterales</taxon>
        <taxon>Acetobacteraceae</taxon>
        <taxon>Tanticharoenia</taxon>
    </lineage>
</organism>
<protein>
    <submittedName>
        <fullName evidence="2">Uncharacterized protein</fullName>
    </submittedName>
</protein>
<dbReference type="EMBL" id="BALE01000031">
    <property type="protein sequence ID" value="GAN54811.1"/>
    <property type="molecule type" value="Genomic_DNA"/>
</dbReference>
<proteinExistence type="predicted"/>
<comment type="caution">
    <text evidence="2">The sequence shown here is derived from an EMBL/GenBank/DDBJ whole genome shotgun (WGS) entry which is preliminary data.</text>
</comment>
<gene>
    <name evidence="2" type="ORF">Tasa_031_029</name>
</gene>
<dbReference type="AlphaFoldDB" id="A0A0D6MN01"/>
<reference evidence="2 3" key="1">
    <citation type="submission" date="2012-10" db="EMBL/GenBank/DDBJ databases">
        <title>Genome sequencing of Tanticharoenia sakaeratensis NBRC 103193.</title>
        <authorList>
            <person name="Azuma Y."/>
            <person name="Hadano H."/>
            <person name="Hirakawa H."/>
            <person name="Matsushita K."/>
        </authorList>
    </citation>
    <scope>NUCLEOTIDE SEQUENCE [LARGE SCALE GENOMIC DNA]</scope>
    <source>
        <strain evidence="2 3">NBRC 103193</strain>
    </source>
</reference>
<evidence type="ECO:0000313" key="2">
    <source>
        <dbReference type="EMBL" id="GAN54811.1"/>
    </source>
</evidence>
<feature type="region of interest" description="Disordered" evidence="1">
    <location>
        <begin position="38"/>
        <end position="57"/>
    </location>
</feature>
<accession>A0A0D6MN01</accession>
<evidence type="ECO:0000313" key="3">
    <source>
        <dbReference type="Proteomes" id="UP000032679"/>
    </source>
</evidence>
<dbReference type="STRING" id="1231623.Tasa_031_029"/>
<dbReference type="Proteomes" id="UP000032679">
    <property type="component" value="Unassembled WGS sequence"/>
</dbReference>
<sequence>MRHRLEGEQRQHPRFADTFEDGAAKRRNRIEHGVHAGRYAKGSNGRNIVRCPSAPRA</sequence>
<keyword evidence="3" id="KW-1185">Reference proteome</keyword>